<evidence type="ECO:0000313" key="2">
    <source>
        <dbReference type="EMBL" id="OGN29809.1"/>
    </source>
</evidence>
<gene>
    <name evidence="2" type="ORF">A3A33_00760</name>
</gene>
<dbReference type="STRING" id="1802701.A3A33_00760"/>
<dbReference type="InterPro" id="IPR045826">
    <property type="entry name" value="SpaA_PFL_dom_2"/>
</dbReference>
<name>A0A1F8GZA9_9BACT</name>
<dbReference type="EMBL" id="MGKP01000002">
    <property type="protein sequence ID" value="OGN29809.1"/>
    <property type="molecule type" value="Genomic_DNA"/>
</dbReference>
<dbReference type="Proteomes" id="UP000179047">
    <property type="component" value="Unassembled WGS sequence"/>
</dbReference>
<dbReference type="Pfam" id="PF19403">
    <property type="entry name" value="SpaA_2"/>
    <property type="match status" value="1"/>
</dbReference>
<comment type="caution">
    <text evidence="2">The sequence shown here is derived from an EMBL/GenBank/DDBJ whole genome shotgun (WGS) entry which is preliminary data.</text>
</comment>
<sequence length="477" mass="49985">MNNIFDTLFGTPVRTVATLVVIVGLLAFSYQGNNSKIAVSINENFAAGVDMALASDNPIIKAQCFGGKNARIFVSWNSNKGVIQKQIDGGAWTYLGSASPRTHYADWTATLGHTYAYRLRKPPASTAGAKYTFSNIATVNAKTATACTSLPIATVTNTTHASAFFTGDTINVSVIGEPNRPVQSCSRFIAAGSTASVVSCVPKTPTFDTRTSPDGTWTQTLTIGNNTVGAWTRYFIIAGRKSNGVGYSVLPLPTTTVSVVSPNGGESLIVGSTQTIEWTAQGVTADEMFGIRWKQGSAVLDNTTVTTTSDKRSADLIVPPHPGSDIKIEVVVFSDSRMLDILAKDDSDATFTIDEASEGLSTFTLINHVINDSGGTASASYFAVHVMKDGADVPKSPLPGSEIGTAYSLSPGVYTVSVDTMTGYSMTGISGDCASDGTVTISAGDNKTCTITNDDDVTTGFVSPPNILASIVGTIFQ</sequence>
<evidence type="ECO:0000259" key="1">
    <source>
        <dbReference type="Pfam" id="PF19403"/>
    </source>
</evidence>
<organism evidence="2 3">
    <name type="scientific">Candidatus Yanofskybacteria bacterium RIFCSPLOWO2_01_FULL_49_25</name>
    <dbReference type="NCBI Taxonomy" id="1802701"/>
    <lineage>
        <taxon>Bacteria</taxon>
        <taxon>Candidatus Yanofskyibacteriota</taxon>
    </lineage>
</organism>
<feature type="domain" description="SpaA-like prealbumin fold" evidence="1">
    <location>
        <begin position="362"/>
        <end position="451"/>
    </location>
</feature>
<proteinExistence type="predicted"/>
<accession>A0A1F8GZA9</accession>
<reference evidence="2 3" key="1">
    <citation type="journal article" date="2016" name="Nat. Commun.">
        <title>Thousands of microbial genomes shed light on interconnected biogeochemical processes in an aquifer system.</title>
        <authorList>
            <person name="Anantharaman K."/>
            <person name="Brown C.T."/>
            <person name="Hug L.A."/>
            <person name="Sharon I."/>
            <person name="Castelle C.J."/>
            <person name="Probst A.J."/>
            <person name="Thomas B.C."/>
            <person name="Singh A."/>
            <person name="Wilkins M.J."/>
            <person name="Karaoz U."/>
            <person name="Brodie E.L."/>
            <person name="Williams K.H."/>
            <person name="Hubbard S.S."/>
            <person name="Banfield J.F."/>
        </authorList>
    </citation>
    <scope>NUCLEOTIDE SEQUENCE [LARGE SCALE GENOMIC DNA]</scope>
</reference>
<evidence type="ECO:0000313" key="3">
    <source>
        <dbReference type="Proteomes" id="UP000179047"/>
    </source>
</evidence>
<protein>
    <recommendedName>
        <fullName evidence="1">SpaA-like prealbumin fold domain-containing protein</fullName>
    </recommendedName>
</protein>
<dbReference type="AlphaFoldDB" id="A0A1F8GZA9"/>